<dbReference type="GO" id="GO:0033615">
    <property type="term" value="P:mitochondrial proton-transporting ATP synthase complex assembly"/>
    <property type="evidence" value="ECO:0007669"/>
    <property type="project" value="TreeGrafter"/>
</dbReference>
<dbReference type="PANTHER" id="PTHR28106">
    <property type="entry name" value="MITOCHONDRIAL ATPASE COMPLEX SUBUNIT ATP10"/>
    <property type="match status" value="1"/>
</dbReference>
<dbReference type="OrthoDB" id="17089at2759"/>
<proteinExistence type="predicted"/>
<accession>A0A1V9ZAW6</accession>
<dbReference type="InterPro" id="IPR007849">
    <property type="entry name" value="ATP10"/>
</dbReference>
<protein>
    <submittedName>
        <fullName evidence="1">Uncharacterized protein</fullName>
    </submittedName>
</protein>
<dbReference type="STRING" id="1202772.A0A1V9ZAW6"/>
<dbReference type="PANTHER" id="PTHR28106:SF1">
    <property type="entry name" value="MITOCHONDRIAL ATPASE COMPLEX SUBUNIT ATP10"/>
    <property type="match status" value="1"/>
</dbReference>
<keyword evidence="2" id="KW-1185">Reference proteome</keyword>
<organism evidence="1 2">
    <name type="scientific">Achlya hypogyna</name>
    <name type="common">Oomycete</name>
    <name type="synonym">Protoachlya hypogyna</name>
    <dbReference type="NCBI Taxonomy" id="1202772"/>
    <lineage>
        <taxon>Eukaryota</taxon>
        <taxon>Sar</taxon>
        <taxon>Stramenopiles</taxon>
        <taxon>Oomycota</taxon>
        <taxon>Saprolegniomycetes</taxon>
        <taxon>Saprolegniales</taxon>
        <taxon>Achlyaceae</taxon>
        <taxon>Achlya</taxon>
    </lineage>
</organism>
<sequence length="270" mass="30362">MLAHTIRRASRIPRVAGVAACLSTTPTPEATPAKPRRAMASDRELVYQADKSVLENWKEAMHTMEDMMKEIDAKRPKEYIPDKFKEMKEFNDTNGKVIVAPMELVPVAKAPLMPSLAVQNLNGTDLDMKNLTGGKLTLLLTCFKNSGFDQIVPWRNHFDAAFGSLKTVQVLQLNIIEEWYWKAFSGMIRNGLKAKVAPEQLDRTLSHFGRCNPFRTALDLNNTFVGYVQLVDAKGRVRWSAAGDMTPEEGATLVRLSNKLLTDMQQKPRQ</sequence>
<comment type="caution">
    <text evidence="1">The sequence shown here is derived from an EMBL/GenBank/DDBJ whole genome shotgun (WGS) entry which is preliminary data.</text>
</comment>
<reference evidence="1 2" key="1">
    <citation type="journal article" date="2014" name="Genome Biol. Evol.">
        <title>The secreted proteins of Achlya hypogyna and Thraustotheca clavata identify the ancestral oomycete secretome and reveal gene acquisitions by horizontal gene transfer.</title>
        <authorList>
            <person name="Misner I."/>
            <person name="Blouin N."/>
            <person name="Leonard G."/>
            <person name="Richards T.A."/>
            <person name="Lane C.E."/>
        </authorList>
    </citation>
    <scope>NUCLEOTIDE SEQUENCE [LARGE SCALE GENOMIC DNA]</scope>
    <source>
        <strain evidence="1 2">ATCC 48635</strain>
    </source>
</reference>
<evidence type="ECO:0000313" key="1">
    <source>
        <dbReference type="EMBL" id="OQR95146.1"/>
    </source>
</evidence>
<name>A0A1V9ZAW6_ACHHY</name>
<dbReference type="EMBL" id="JNBR01000334">
    <property type="protein sequence ID" value="OQR95146.1"/>
    <property type="molecule type" value="Genomic_DNA"/>
</dbReference>
<evidence type="ECO:0000313" key="2">
    <source>
        <dbReference type="Proteomes" id="UP000243579"/>
    </source>
</evidence>
<dbReference type="Pfam" id="PF05176">
    <property type="entry name" value="ATP-synt_10"/>
    <property type="match status" value="1"/>
</dbReference>
<dbReference type="Proteomes" id="UP000243579">
    <property type="component" value="Unassembled WGS sequence"/>
</dbReference>
<dbReference type="GO" id="GO:0005743">
    <property type="term" value="C:mitochondrial inner membrane"/>
    <property type="evidence" value="ECO:0007669"/>
    <property type="project" value="TreeGrafter"/>
</dbReference>
<gene>
    <name evidence="1" type="ORF">ACHHYP_00370</name>
</gene>
<dbReference type="AlphaFoldDB" id="A0A1V9ZAW6"/>